<organism evidence="1 2">
    <name type="scientific">Acinetobacter venetianus</name>
    <dbReference type="NCBI Taxonomy" id="52133"/>
    <lineage>
        <taxon>Bacteria</taxon>
        <taxon>Pseudomonadati</taxon>
        <taxon>Pseudomonadota</taxon>
        <taxon>Gammaproteobacteria</taxon>
        <taxon>Moraxellales</taxon>
        <taxon>Moraxellaceae</taxon>
        <taxon>Acinetobacter</taxon>
    </lineage>
</organism>
<proteinExistence type="predicted"/>
<sequence>MSYLDMNDEQMGIYPEPEIKALPKEIPWGLANTPTTLTVLGLSLAKSMGFSPMLGGIAGAVIGGVIIVLVDKASSTPNTTAKFFN</sequence>
<dbReference type="EMBL" id="JRHX01000070">
    <property type="protein sequence ID" value="KXZ69755.1"/>
    <property type="molecule type" value="Genomic_DNA"/>
</dbReference>
<name>A0A137YA68_9GAMM</name>
<gene>
    <name evidence="1" type="ORF">AVENLUH13518_02305</name>
</gene>
<dbReference type="AlphaFoldDB" id="A0A137YA68"/>
<reference evidence="1 2" key="1">
    <citation type="journal article" date="2016" name="Sci. Rep.">
        <title>Genomic and phenotypic characterization of the species Acinetobacter venetianus.</title>
        <authorList>
            <person name="Fondi M."/>
            <person name="Maida I."/>
            <person name="Perrin E."/>
            <person name="Orlandini V."/>
            <person name="La Torre L."/>
            <person name="Bosi E."/>
            <person name="Negroni A."/>
            <person name="Zanaroli G."/>
            <person name="Fava F."/>
            <person name="Decorosi F."/>
            <person name="Giovannetti L."/>
            <person name="Viti C."/>
            <person name="Vaneechoutte M."/>
            <person name="Dijkshoorn L."/>
            <person name="Fani R."/>
        </authorList>
    </citation>
    <scope>NUCLEOTIDE SEQUENCE [LARGE SCALE GENOMIC DNA]</scope>
    <source>
        <strain evidence="1 2">LUH13518</strain>
    </source>
</reference>
<protein>
    <submittedName>
        <fullName evidence="1">Uncharacterized protein</fullName>
    </submittedName>
</protein>
<evidence type="ECO:0000313" key="1">
    <source>
        <dbReference type="EMBL" id="KXZ69755.1"/>
    </source>
</evidence>
<evidence type="ECO:0000313" key="2">
    <source>
        <dbReference type="Proteomes" id="UP000075544"/>
    </source>
</evidence>
<comment type="caution">
    <text evidence="1">The sequence shown here is derived from an EMBL/GenBank/DDBJ whole genome shotgun (WGS) entry which is preliminary data.</text>
</comment>
<accession>A0A137YA68</accession>
<dbReference type="Proteomes" id="UP000075544">
    <property type="component" value="Unassembled WGS sequence"/>
</dbReference>
<accession>A0A150HSY9</accession>
<dbReference type="PATRIC" id="fig|52133.19.peg.2325"/>